<dbReference type="NCBIfam" id="TIGR01028">
    <property type="entry name" value="uS7_euk_arch"/>
    <property type="match status" value="1"/>
</dbReference>
<dbReference type="CDD" id="cd14867">
    <property type="entry name" value="uS7_Eukaryote"/>
    <property type="match status" value="1"/>
</dbReference>
<dbReference type="GO" id="GO:0003735">
    <property type="term" value="F:structural constituent of ribosome"/>
    <property type="evidence" value="ECO:0007669"/>
    <property type="project" value="InterPro"/>
</dbReference>
<dbReference type="GO" id="GO:0015935">
    <property type="term" value="C:small ribosomal subunit"/>
    <property type="evidence" value="ECO:0007669"/>
    <property type="project" value="InterPro"/>
</dbReference>
<keyword evidence="2 4" id="KW-0689">Ribosomal protein</keyword>
<reference evidence="7 8" key="2">
    <citation type="journal article" date="2012" name="Proc. Natl. Acad. Sci. U.S.A.">
        <title>Antigenic diversity is generated by distinct evolutionary mechanisms in African trypanosome species.</title>
        <authorList>
            <person name="Jackson A.P."/>
            <person name="Berry A."/>
            <person name="Aslett M."/>
            <person name="Allison H.C."/>
            <person name="Burton P."/>
            <person name="Vavrova-Anderson J."/>
            <person name="Brown R."/>
            <person name="Browne H."/>
            <person name="Corton N."/>
            <person name="Hauser H."/>
            <person name="Gamble J."/>
            <person name="Gilderthorp R."/>
            <person name="Marcello L."/>
            <person name="McQuillan J."/>
            <person name="Otto T.D."/>
            <person name="Quail M.A."/>
            <person name="Sanders M.J."/>
            <person name="van Tonder A."/>
            <person name="Ginger M.L."/>
            <person name="Field M.C."/>
            <person name="Barry J.D."/>
            <person name="Hertz-Fowler C."/>
            <person name="Berriman M."/>
        </authorList>
    </citation>
    <scope>NUCLEOTIDE SEQUENCE [LARGE SCALE GENOMIC DNA]</scope>
    <source>
        <strain evidence="7 8">IL3000</strain>
    </source>
</reference>
<dbReference type="Proteomes" id="UP000000702">
    <property type="component" value="Unassembled WGS sequence"/>
</dbReference>
<feature type="domain" description="Small ribosomal subunit protein uS7" evidence="5">
    <location>
        <begin position="43"/>
        <end position="206"/>
    </location>
</feature>
<dbReference type="PROSITE" id="PS00052">
    <property type="entry name" value="RIBOSOMAL_S7"/>
    <property type="match status" value="1"/>
</dbReference>
<dbReference type="Gene3D" id="1.10.455.10">
    <property type="entry name" value="Ribosomal protein S7 domain"/>
    <property type="match status" value="1"/>
</dbReference>
<dbReference type="InterPro" id="IPR005716">
    <property type="entry name" value="Ribosomal_uS7_euk/arc"/>
</dbReference>
<dbReference type="AlphaFoldDB" id="F9W822"/>
<dbReference type="NCBIfam" id="NF003106">
    <property type="entry name" value="PRK04027.1"/>
    <property type="match status" value="1"/>
</dbReference>
<evidence type="ECO:0000256" key="3">
    <source>
        <dbReference type="ARBA" id="ARBA00023274"/>
    </source>
</evidence>
<dbReference type="FunFam" id="1.10.455.10:FF:000002">
    <property type="entry name" value="40S ribosomal protein S5"/>
    <property type="match status" value="1"/>
</dbReference>
<dbReference type="InterPro" id="IPR036823">
    <property type="entry name" value="Ribosomal_uS7_dom_sf"/>
</dbReference>
<evidence type="ECO:0000313" key="8">
    <source>
        <dbReference type="Proteomes" id="UP000000702"/>
    </source>
</evidence>
<dbReference type="VEuPathDB" id="TriTrypDB:TcIL3000.11.6840"/>
<evidence type="ECO:0000256" key="2">
    <source>
        <dbReference type="ARBA" id="ARBA00022980"/>
    </source>
</evidence>
<evidence type="ECO:0000313" key="6">
    <source>
        <dbReference type="EMBL" id="CCC95258.1"/>
    </source>
</evidence>
<dbReference type="SUPFAM" id="SSF47973">
    <property type="entry name" value="Ribosomal protein S7"/>
    <property type="match status" value="1"/>
</dbReference>
<dbReference type="GO" id="GO:0006412">
    <property type="term" value="P:translation"/>
    <property type="evidence" value="ECO:0007669"/>
    <property type="project" value="InterPro"/>
</dbReference>
<gene>
    <name evidence="7" type="ORF">TCIL3000_0_41060</name>
    <name evidence="6" type="ORF">TCIL3000_11_6840</name>
</gene>
<evidence type="ECO:0000256" key="4">
    <source>
        <dbReference type="RuleBase" id="RU003619"/>
    </source>
</evidence>
<protein>
    <submittedName>
        <fullName evidence="6">Uncharacterized protein TCIL3000_11_6840</fullName>
    </submittedName>
</protein>
<dbReference type="InterPro" id="IPR020606">
    <property type="entry name" value="Ribosomal_uS7_CS"/>
</dbReference>
<keyword evidence="3 4" id="KW-0687">Ribonucleoprotein</keyword>
<dbReference type="InterPro" id="IPR000235">
    <property type="entry name" value="Ribosomal_uS7"/>
</dbReference>
<evidence type="ECO:0000259" key="5">
    <source>
        <dbReference type="Pfam" id="PF00177"/>
    </source>
</evidence>
<keyword evidence="8" id="KW-1185">Reference proteome</keyword>
<dbReference type="EMBL" id="CAEQ01001123">
    <property type="protein sequence ID" value="CCD13348.1"/>
    <property type="molecule type" value="Genomic_DNA"/>
</dbReference>
<sequence length="206" mass="23231">MHPNVHSRFIIKREGVMSVKAPKLFNKWSYDNLQTAEIALSDYITRTPTYVPHSAGRWQKKRFRKARIPIVERLTNGLMFKGRGNGKKLQAVRLVRHTLDIIHLLTDQNPIQVVIDAVSKGAPREDSTRVGAGGVVRRQAVDVSPMRRVNEAIYLMCKGAREAAFRNLKTLPECLADEIVNASKGSSNSYAIKKKDEVERVAKANR</sequence>
<dbReference type="Pfam" id="PF00177">
    <property type="entry name" value="Ribosomal_S7"/>
    <property type="match status" value="1"/>
</dbReference>
<proteinExistence type="inferred from homology"/>
<dbReference type="GO" id="GO:0003723">
    <property type="term" value="F:RNA binding"/>
    <property type="evidence" value="ECO:0007669"/>
    <property type="project" value="InterPro"/>
</dbReference>
<dbReference type="OMA" id="KMNIVER"/>
<dbReference type="PANTHER" id="PTHR11205">
    <property type="entry name" value="RIBOSOMAL PROTEIN S7"/>
    <property type="match status" value="1"/>
</dbReference>
<evidence type="ECO:0000313" key="7">
    <source>
        <dbReference type="EMBL" id="CCD13348.1"/>
    </source>
</evidence>
<dbReference type="PIRSF" id="PIRSF002122">
    <property type="entry name" value="RPS7p_RPS7a_RPS5e_RPS7o"/>
    <property type="match status" value="1"/>
</dbReference>
<accession>F9W822</accession>
<comment type="similarity">
    <text evidence="1 4">Belongs to the universal ribosomal protein uS7 family.</text>
</comment>
<organism evidence="7 8">
    <name type="scientific">Trypanosoma congolense (strain IL3000)</name>
    <dbReference type="NCBI Taxonomy" id="1068625"/>
    <lineage>
        <taxon>Eukaryota</taxon>
        <taxon>Discoba</taxon>
        <taxon>Euglenozoa</taxon>
        <taxon>Kinetoplastea</taxon>
        <taxon>Metakinetoplastina</taxon>
        <taxon>Trypanosomatida</taxon>
        <taxon>Trypanosomatidae</taxon>
        <taxon>Trypanosoma</taxon>
        <taxon>Nannomonas</taxon>
    </lineage>
</organism>
<dbReference type="EMBL" id="HE575324">
    <property type="protein sequence ID" value="CCC95258.1"/>
    <property type="molecule type" value="Genomic_DNA"/>
</dbReference>
<dbReference type="InterPro" id="IPR023798">
    <property type="entry name" value="Ribosomal_uS7_dom"/>
</dbReference>
<dbReference type="VEuPathDB" id="TriTrypDB:TcIL3000_0_41060"/>
<evidence type="ECO:0000256" key="1">
    <source>
        <dbReference type="ARBA" id="ARBA00007151"/>
    </source>
</evidence>
<reference evidence="8" key="1">
    <citation type="submission" date="2011-07" db="EMBL/GenBank/DDBJ databases">
        <title>Divergent evolution of antigenic variation in African trypanosomes.</title>
        <authorList>
            <person name="Jackson A.P."/>
            <person name="Berry A."/>
            <person name="Allison H.C."/>
            <person name="Burton P."/>
            <person name="Anderson J."/>
            <person name="Aslett M."/>
            <person name="Brown R."/>
            <person name="Corton N."/>
            <person name="Harris D."/>
            <person name="Hauser H."/>
            <person name="Gamble J."/>
            <person name="Gilderthorp R."/>
            <person name="McQuillan J."/>
            <person name="Quail M.A."/>
            <person name="Sanders M."/>
            <person name="Van Tonder A."/>
            <person name="Ginger M.L."/>
            <person name="Donelson J.E."/>
            <person name="Field M.C."/>
            <person name="Barry J.D."/>
            <person name="Berriman M."/>
            <person name="Hertz-Fowler C."/>
        </authorList>
    </citation>
    <scope>NUCLEOTIDE SEQUENCE [LARGE SCALE GENOMIC DNA]</scope>
    <source>
        <strain evidence="8">IL3000</strain>
    </source>
</reference>
<name>F9W822_TRYCI</name>